<proteinExistence type="predicted"/>
<name>A0ABU3BMY4_9BACT</name>
<organism evidence="1 2">
    <name type="scientific">Rubrivirga litoralis</name>
    <dbReference type="NCBI Taxonomy" id="3075598"/>
    <lineage>
        <taxon>Bacteria</taxon>
        <taxon>Pseudomonadati</taxon>
        <taxon>Rhodothermota</taxon>
        <taxon>Rhodothermia</taxon>
        <taxon>Rhodothermales</taxon>
        <taxon>Rubricoccaceae</taxon>
        <taxon>Rubrivirga</taxon>
    </lineage>
</organism>
<dbReference type="Proteomes" id="UP001267426">
    <property type="component" value="Unassembled WGS sequence"/>
</dbReference>
<sequence>MRAPTPLARAVLLLVAVVLGGAGRAEAQLAEGGARVLALGRAGVAIGAEPWGHTNPAALAGLGGPRIGLQASQAFGLGELGLASAVAALPTPLGVVGASGRTYGFSERRETRVVAGVARGVRLGVGRRLDVGVSAGVESAVTEGFESATTVLVGAGLQADLAPGLRAGLAARNLLGLRGDDLGASASTVPGVTVGVAYRPSPRALLVLDADQDRDLGLSVRAGAEAALARVLVARLGVSTGPVRLAGGVGLSIGALRADVAVERHESLGFTPAIGVEVAF</sequence>
<evidence type="ECO:0000313" key="1">
    <source>
        <dbReference type="EMBL" id="MDT0630637.1"/>
    </source>
</evidence>
<protein>
    <submittedName>
        <fullName evidence="1">Uncharacterized protein</fullName>
    </submittedName>
</protein>
<comment type="caution">
    <text evidence="1">The sequence shown here is derived from an EMBL/GenBank/DDBJ whole genome shotgun (WGS) entry which is preliminary data.</text>
</comment>
<evidence type="ECO:0000313" key="2">
    <source>
        <dbReference type="Proteomes" id="UP001267426"/>
    </source>
</evidence>
<gene>
    <name evidence="1" type="ORF">RM540_02655</name>
</gene>
<reference evidence="1 2" key="1">
    <citation type="submission" date="2023-09" db="EMBL/GenBank/DDBJ databases">
        <authorList>
            <person name="Rey-Velasco X."/>
        </authorList>
    </citation>
    <scope>NUCLEOTIDE SEQUENCE [LARGE SCALE GENOMIC DNA]</scope>
    <source>
        <strain evidence="1 2">F394</strain>
    </source>
</reference>
<dbReference type="EMBL" id="JAVRHT010000003">
    <property type="protein sequence ID" value="MDT0630637.1"/>
    <property type="molecule type" value="Genomic_DNA"/>
</dbReference>
<accession>A0ABU3BMY4</accession>
<dbReference type="RefSeq" id="WP_311661878.1">
    <property type="nucleotide sequence ID" value="NZ_JAVRHT010000003.1"/>
</dbReference>
<keyword evidence="2" id="KW-1185">Reference proteome</keyword>